<dbReference type="STRING" id="743719.PaelaDRAFT_4011"/>
<dbReference type="AlphaFoldDB" id="G4HJ50"/>
<reference evidence="2 3" key="1">
    <citation type="submission" date="2011-09" db="EMBL/GenBank/DDBJ databases">
        <title>The draft genome of Paenibacillus lactis 154.</title>
        <authorList>
            <consortium name="US DOE Joint Genome Institute (JGI-PGF)"/>
            <person name="Lucas S."/>
            <person name="Han J."/>
            <person name="Lapidus A."/>
            <person name="Cheng J.-F."/>
            <person name="Goodwin L."/>
            <person name="Pitluck S."/>
            <person name="Peters L."/>
            <person name="Land M.L."/>
            <person name="Hauser L."/>
            <person name="Siebers A."/>
            <person name="Thelen M."/>
            <person name="Hugenholtz P."/>
            <person name="Allgaier M."/>
            <person name="Woyke T.J."/>
        </authorList>
    </citation>
    <scope>NUCLEOTIDE SEQUENCE [LARGE SCALE GENOMIC DNA]</scope>
    <source>
        <strain evidence="2 3">154</strain>
    </source>
</reference>
<dbReference type="Proteomes" id="UP000003891">
    <property type="component" value="Unassembled WGS sequence"/>
</dbReference>
<dbReference type="EMBL" id="AGIP01000009">
    <property type="protein sequence ID" value="EHB62768.1"/>
    <property type="molecule type" value="Genomic_DNA"/>
</dbReference>
<feature type="compositionally biased region" description="Basic and acidic residues" evidence="1">
    <location>
        <begin position="1"/>
        <end position="20"/>
    </location>
</feature>
<feature type="region of interest" description="Disordered" evidence="1">
    <location>
        <begin position="1"/>
        <end position="21"/>
    </location>
</feature>
<evidence type="ECO:0000313" key="3">
    <source>
        <dbReference type="Proteomes" id="UP000003891"/>
    </source>
</evidence>
<evidence type="ECO:0000256" key="1">
    <source>
        <dbReference type="SAM" id="MobiDB-lite"/>
    </source>
</evidence>
<gene>
    <name evidence="2" type="ORF">PaelaDRAFT_4011</name>
</gene>
<organism evidence="2 3">
    <name type="scientific">Paenibacillus lactis 154</name>
    <dbReference type="NCBI Taxonomy" id="743719"/>
    <lineage>
        <taxon>Bacteria</taxon>
        <taxon>Bacillati</taxon>
        <taxon>Bacillota</taxon>
        <taxon>Bacilli</taxon>
        <taxon>Bacillales</taxon>
        <taxon>Paenibacillaceae</taxon>
        <taxon>Paenibacillus</taxon>
    </lineage>
</organism>
<protein>
    <recommendedName>
        <fullName evidence="4">Glycine zipper domain-containing protein</fullName>
    </recommendedName>
</protein>
<evidence type="ECO:0000313" key="2">
    <source>
        <dbReference type="EMBL" id="EHB62768.1"/>
    </source>
</evidence>
<name>G4HJ50_9BACL</name>
<accession>G4HJ50</accession>
<proteinExistence type="predicted"/>
<sequence length="80" mass="7816">MMANKNDRNSKVDSDRDTTKMDVNAGEALGTAGGGVAGAVVGSVLGPIGTIGGGIAGAALGNKAGEAADDNGKNQDTERR</sequence>
<evidence type="ECO:0008006" key="4">
    <source>
        <dbReference type="Google" id="ProtNLM"/>
    </source>
</evidence>